<evidence type="ECO:0000259" key="10">
    <source>
        <dbReference type="PROSITE" id="PS50887"/>
    </source>
</evidence>
<dbReference type="PROSITE" id="PS50112">
    <property type="entry name" value="PAS"/>
    <property type="match status" value="1"/>
</dbReference>
<name>A0A2K2G798_9SPHN</name>
<evidence type="ECO:0000256" key="4">
    <source>
        <dbReference type="ARBA" id="ARBA00022692"/>
    </source>
</evidence>
<evidence type="ECO:0000256" key="3">
    <source>
        <dbReference type="ARBA" id="ARBA00022475"/>
    </source>
</evidence>
<evidence type="ECO:0000256" key="6">
    <source>
        <dbReference type="ARBA" id="ARBA00023136"/>
    </source>
</evidence>
<feature type="domain" description="GGDEF" evidence="10">
    <location>
        <begin position="464"/>
        <end position="595"/>
    </location>
</feature>
<dbReference type="InterPro" id="IPR043128">
    <property type="entry name" value="Rev_trsase/Diguanyl_cyclase"/>
</dbReference>
<dbReference type="Gene3D" id="3.30.70.270">
    <property type="match status" value="1"/>
</dbReference>
<keyword evidence="12" id="KW-1185">Reference proteome</keyword>
<dbReference type="OrthoDB" id="9812260at2"/>
<evidence type="ECO:0000259" key="8">
    <source>
        <dbReference type="PROSITE" id="PS50112"/>
    </source>
</evidence>
<dbReference type="SUPFAM" id="SSF55073">
    <property type="entry name" value="Nucleotide cyclase"/>
    <property type="match status" value="1"/>
</dbReference>
<dbReference type="EC" id="2.7.7.65" evidence="2"/>
<dbReference type="InterPro" id="IPR007895">
    <property type="entry name" value="MASE1"/>
</dbReference>
<dbReference type="Proteomes" id="UP000236327">
    <property type="component" value="Unassembled WGS sequence"/>
</dbReference>
<dbReference type="PROSITE" id="PS50113">
    <property type="entry name" value="PAC"/>
    <property type="match status" value="1"/>
</dbReference>
<feature type="transmembrane region" description="Helical" evidence="7">
    <location>
        <begin position="198"/>
        <end position="217"/>
    </location>
</feature>
<feature type="transmembrane region" description="Helical" evidence="7">
    <location>
        <begin position="121"/>
        <end position="147"/>
    </location>
</feature>
<dbReference type="Pfam" id="PF00990">
    <property type="entry name" value="GGDEF"/>
    <property type="match status" value="1"/>
</dbReference>
<dbReference type="SMART" id="SM00091">
    <property type="entry name" value="PAS"/>
    <property type="match status" value="1"/>
</dbReference>
<feature type="transmembrane region" description="Helical" evidence="7">
    <location>
        <begin position="88"/>
        <end position="109"/>
    </location>
</feature>
<dbReference type="PANTHER" id="PTHR45138">
    <property type="entry name" value="REGULATORY COMPONENTS OF SENSORY TRANSDUCTION SYSTEM"/>
    <property type="match status" value="1"/>
</dbReference>
<comment type="caution">
    <text evidence="11">The sequence shown here is derived from an EMBL/GenBank/DDBJ whole genome shotgun (WGS) entry which is preliminary data.</text>
</comment>
<gene>
    <name evidence="11" type="ORF">A8V01_00860</name>
</gene>
<sequence length="595" mass="64161">MFHESTRRVWWHPAEVLGTAIAYFVCALLALMLTRFDGGIAVVWLAGAVLFARLQVTPRRRWMPIIVLCVPAAICASQLFGFKGWAGVGLPLACIVEAVGAAWLMRRFFPRFGRFQSMREVMTFLIICGFTLPALSAVFAAVIANAARDVGYLTAWRDWYAGHALGFIVFGPPLVLLLRGDVAQWTRTAGPRVQRRTFGLLGLVLLASLAAFGQSRIPLVVVPFLPMIAATFKLGRFGAVASIMIVIPVGLACSLAGLGPTALLTGGMALKLQVLQIYFATIVLLLLPLAAELYARRRIVERLHAAEALHRLVLDRMSDIVLRAGLDGTVRYASPSVERVTGYPATELGGRPLFNLIMPEDLPLVLETRRAVMASPEDSAIVEYRVIQKGGSVVWVESHVRAMVNADGNVSGTISIIREVTERRHFVEDLRQQAMTDPLTGASNRRAFDDALGALVTSPSMGGEAGCLAVFDLDHFKRINDEYGHAAGDAVLVRFVAIVRGAVRDGDLVARLGGEEFAVLLAGLSVEQAHLVCERIRMRLGAVGVDTPSGPVIAATVSVGIAPLSIDSDPERILAAADEALYRAKRGGRNQSAAA</sequence>
<dbReference type="PROSITE" id="PS50887">
    <property type="entry name" value="GGDEF"/>
    <property type="match status" value="1"/>
</dbReference>
<dbReference type="GO" id="GO:0005886">
    <property type="term" value="C:plasma membrane"/>
    <property type="evidence" value="ECO:0007669"/>
    <property type="project" value="UniProtKB-SubCell"/>
</dbReference>
<dbReference type="CDD" id="cd01949">
    <property type="entry name" value="GGDEF"/>
    <property type="match status" value="1"/>
</dbReference>
<keyword evidence="3" id="KW-1003">Cell membrane</keyword>
<dbReference type="EMBL" id="LYMM01000001">
    <property type="protein sequence ID" value="PNU06904.1"/>
    <property type="molecule type" value="Genomic_DNA"/>
</dbReference>
<dbReference type="InterPro" id="IPR001610">
    <property type="entry name" value="PAC"/>
</dbReference>
<evidence type="ECO:0000313" key="11">
    <source>
        <dbReference type="EMBL" id="PNU06904.1"/>
    </source>
</evidence>
<feature type="transmembrane region" description="Helical" evidence="7">
    <location>
        <begin position="237"/>
        <end position="263"/>
    </location>
</feature>
<dbReference type="CDD" id="cd00130">
    <property type="entry name" value="PAS"/>
    <property type="match status" value="1"/>
</dbReference>
<dbReference type="InterPro" id="IPR050469">
    <property type="entry name" value="Diguanylate_Cyclase"/>
</dbReference>
<feature type="transmembrane region" description="Helical" evidence="7">
    <location>
        <begin position="159"/>
        <end position="178"/>
    </location>
</feature>
<dbReference type="InterPro" id="IPR000700">
    <property type="entry name" value="PAS-assoc_C"/>
</dbReference>
<accession>A0A2K2G798</accession>
<dbReference type="Gene3D" id="3.30.450.20">
    <property type="entry name" value="PAS domain"/>
    <property type="match status" value="1"/>
</dbReference>
<protein>
    <recommendedName>
        <fullName evidence="2">diguanylate cyclase</fullName>
        <ecNumber evidence="2">2.7.7.65</ecNumber>
    </recommendedName>
</protein>
<dbReference type="FunFam" id="3.30.70.270:FF:000001">
    <property type="entry name" value="Diguanylate cyclase domain protein"/>
    <property type="match status" value="1"/>
</dbReference>
<dbReference type="SMART" id="SM00267">
    <property type="entry name" value="GGDEF"/>
    <property type="match status" value="1"/>
</dbReference>
<organism evidence="11 12">
    <name type="scientific">Novosphingobium guangzhouense</name>
    <dbReference type="NCBI Taxonomy" id="1850347"/>
    <lineage>
        <taxon>Bacteria</taxon>
        <taxon>Pseudomonadati</taxon>
        <taxon>Pseudomonadota</taxon>
        <taxon>Alphaproteobacteria</taxon>
        <taxon>Sphingomonadales</taxon>
        <taxon>Sphingomonadaceae</taxon>
        <taxon>Novosphingobium</taxon>
    </lineage>
</organism>
<evidence type="ECO:0000313" key="12">
    <source>
        <dbReference type="Proteomes" id="UP000236327"/>
    </source>
</evidence>
<evidence type="ECO:0000256" key="7">
    <source>
        <dbReference type="SAM" id="Phobius"/>
    </source>
</evidence>
<proteinExistence type="predicted"/>
<feature type="transmembrane region" description="Helical" evidence="7">
    <location>
        <begin position="275"/>
        <end position="295"/>
    </location>
</feature>
<dbReference type="NCBIfam" id="TIGR00254">
    <property type="entry name" value="GGDEF"/>
    <property type="match status" value="1"/>
</dbReference>
<dbReference type="InterPro" id="IPR013655">
    <property type="entry name" value="PAS_fold_3"/>
</dbReference>
<reference evidence="11 12" key="1">
    <citation type="submission" date="2016-05" db="EMBL/GenBank/DDBJ databases">
        <title>Complete genome sequence of Novosphingobium guangzhouense SA925(T).</title>
        <authorList>
            <person name="Sha S."/>
        </authorList>
    </citation>
    <scope>NUCLEOTIDE SEQUENCE [LARGE SCALE GENOMIC DNA]</scope>
    <source>
        <strain evidence="11 12">SA925</strain>
    </source>
</reference>
<dbReference type="SUPFAM" id="SSF55785">
    <property type="entry name" value="PYP-like sensor domain (PAS domain)"/>
    <property type="match status" value="1"/>
</dbReference>
<dbReference type="NCBIfam" id="TIGR00229">
    <property type="entry name" value="sensory_box"/>
    <property type="match status" value="1"/>
</dbReference>
<dbReference type="InterPro" id="IPR000160">
    <property type="entry name" value="GGDEF_dom"/>
</dbReference>
<dbReference type="GO" id="GO:0043709">
    <property type="term" value="P:cell adhesion involved in single-species biofilm formation"/>
    <property type="evidence" value="ECO:0007669"/>
    <property type="project" value="TreeGrafter"/>
</dbReference>
<evidence type="ECO:0000256" key="5">
    <source>
        <dbReference type="ARBA" id="ARBA00022989"/>
    </source>
</evidence>
<evidence type="ECO:0000256" key="1">
    <source>
        <dbReference type="ARBA" id="ARBA00004651"/>
    </source>
</evidence>
<dbReference type="SMART" id="SM00086">
    <property type="entry name" value="PAC"/>
    <property type="match status" value="1"/>
</dbReference>
<dbReference type="InterPro" id="IPR035965">
    <property type="entry name" value="PAS-like_dom_sf"/>
</dbReference>
<keyword evidence="6 7" id="KW-0472">Membrane</keyword>
<dbReference type="InterPro" id="IPR000014">
    <property type="entry name" value="PAS"/>
</dbReference>
<dbReference type="PANTHER" id="PTHR45138:SF24">
    <property type="entry name" value="DIGUANYLATE CYCLASE DGCC-RELATED"/>
    <property type="match status" value="1"/>
</dbReference>
<dbReference type="GO" id="GO:1902201">
    <property type="term" value="P:negative regulation of bacterial-type flagellum-dependent cell motility"/>
    <property type="evidence" value="ECO:0007669"/>
    <property type="project" value="TreeGrafter"/>
</dbReference>
<keyword evidence="4 7" id="KW-0812">Transmembrane</keyword>
<feature type="domain" description="PAC" evidence="9">
    <location>
        <begin position="380"/>
        <end position="432"/>
    </location>
</feature>
<comment type="subcellular location">
    <subcellularLocation>
        <location evidence="1">Cell membrane</location>
        <topology evidence="1">Multi-pass membrane protein</topology>
    </subcellularLocation>
</comment>
<keyword evidence="5 7" id="KW-1133">Transmembrane helix</keyword>
<dbReference type="Pfam" id="PF08447">
    <property type="entry name" value="PAS_3"/>
    <property type="match status" value="1"/>
</dbReference>
<dbReference type="AlphaFoldDB" id="A0A2K2G798"/>
<evidence type="ECO:0000259" key="9">
    <source>
        <dbReference type="PROSITE" id="PS50113"/>
    </source>
</evidence>
<feature type="transmembrane region" description="Helical" evidence="7">
    <location>
        <begin position="20"/>
        <end position="50"/>
    </location>
</feature>
<feature type="domain" description="PAS" evidence="8">
    <location>
        <begin position="306"/>
        <end position="376"/>
    </location>
</feature>
<dbReference type="GO" id="GO:0052621">
    <property type="term" value="F:diguanylate cyclase activity"/>
    <property type="evidence" value="ECO:0007669"/>
    <property type="project" value="UniProtKB-EC"/>
</dbReference>
<evidence type="ECO:0000256" key="2">
    <source>
        <dbReference type="ARBA" id="ARBA00012528"/>
    </source>
</evidence>
<dbReference type="InterPro" id="IPR029787">
    <property type="entry name" value="Nucleotide_cyclase"/>
</dbReference>
<dbReference type="Pfam" id="PF05231">
    <property type="entry name" value="MASE1"/>
    <property type="match status" value="1"/>
</dbReference>
<feature type="transmembrane region" description="Helical" evidence="7">
    <location>
        <begin position="62"/>
        <end position="82"/>
    </location>
</feature>